<reference evidence="2 3" key="2">
    <citation type="submission" date="2008-11" db="EMBL/GenBank/DDBJ databases">
        <authorList>
            <person name="Fulton L."/>
            <person name="Clifton S."/>
            <person name="Fulton B."/>
            <person name="Xu J."/>
            <person name="Minx P."/>
            <person name="Pepin K.H."/>
            <person name="Johnson M."/>
            <person name="Bhonagiri V."/>
            <person name="Nash W.E."/>
            <person name="Mardis E.R."/>
            <person name="Wilson R.K."/>
        </authorList>
    </citation>
    <scope>NUCLEOTIDE SEQUENCE [LARGE SCALE GENOMIC DNA]</scope>
    <source>
        <strain evidence="2 3">ATCC 43243</strain>
    </source>
</reference>
<name>B7APB3_9FIRM</name>
<proteinExistence type="predicted"/>
<evidence type="ECO:0000313" key="3">
    <source>
        <dbReference type="Proteomes" id="UP000003136"/>
    </source>
</evidence>
<reference evidence="2 3" key="1">
    <citation type="submission" date="2008-11" db="EMBL/GenBank/DDBJ databases">
        <title>Draft genome sequence of Bacteroides pectinophilus (ATCC 43243).</title>
        <authorList>
            <person name="Sudarsanam P."/>
            <person name="Ley R."/>
            <person name="Guruge J."/>
            <person name="Turnbaugh P.J."/>
            <person name="Mahowald M."/>
            <person name="Liep D."/>
            <person name="Gordon J."/>
        </authorList>
    </citation>
    <scope>NUCLEOTIDE SEQUENCE [LARGE SCALE GENOMIC DNA]</scope>
    <source>
        <strain evidence="2 3">ATCC 43243</strain>
    </source>
</reference>
<dbReference type="STRING" id="483218.BACPEC_00518"/>
<accession>B7APB3</accession>
<dbReference type="EMBL" id="ABVQ01000034">
    <property type="protein sequence ID" value="EEC58387.1"/>
    <property type="molecule type" value="Genomic_DNA"/>
</dbReference>
<evidence type="ECO:0000313" key="2">
    <source>
        <dbReference type="EMBL" id="EEC58387.1"/>
    </source>
</evidence>
<dbReference type="HOGENOM" id="CLU_2803578_0_0_9"/>
<comment type="caution">
    <text evidence="2">The sequence shown here is derived from an EMBL/GenBank/DDBJ whole genome shotgun (WGS) entry which is preliminary data.</text>
</comment>
<organism evidence="2 3">
    <name type="scientific">[Bacteroides] pectinophilus ATCC 43243</name>
    <dbReference type="NCBI Taxonomy" id="483218"/>
    <lineage>
        <taxon>Bacteria</taxon>
        <taxon>Bacillati</taxon>
        <taxon>Bacillota</taxon>
        <taxon>Clostridia</taxon>
        <taxon>Eubacteriales</taxon>
    </lineage>
</organism>
<keyword evidence="3" id="KW-1185">Reference proteome</keyword>
<dbReference type="Proteomes" id="UP000003136">
    <property type="component" value="Unassembled WGS sequence"/>
</dbReference>
<protein>
    <submittedName>
        <fullName evidence="2">Uncharacterized protein</fullName>
    </submittedName>
</protein>
<feature type="transmembrane region" description="Helical" evidence="1">
    <location>
        <begin position="42"/>
        <end position="66"/>
    </location>
</feature>
<keyword evidence="1" id="KW-0472">Membrane</keyword>
<gene>
    <name evidence="2" type="ORF">BACPEC_00518</name>
</gene>
<keyword evidence="1" id="KW-1133">Transmembrane helix</keyword>
<dbReference type="AlphaFoldDB" id="B7APB3"/>
<evidence type="ECO:0000256" key="1">
    <source>
        <dbReference type="SAM" id="Phobius"/>
    </source>
</evidence>
<keyword evidence="1" id="KW-0812">Transmembrane</keyword>
<sequence>MPLTADVAALVAAVEAVAADTDNAAEADIVTAQSAAAVERSNVFLILCSFILLKFILLILIINLIMF</sequence>